<organism evidence="1 2">
    <name type="scientific">Stentor coeruleus</name>
    <dbReference type="NCBI Taxonomy" id="5963"/>
    <lineage>
        <taxon>Eukaryota</taxon>
        <taxon>Sar</taxon>
        <taxon>Alveolata</taxon>
        <taxon>Ciliophora</taxon>
        <taxon>Postciliodesmatophora</taxon>
        <taxon>Heterotrichea</taxon>
        <taxon>Heterotrichida</taxon>
        <taxon>Stentoridae</taxon>
        <taxon>Stentor</taxon>
    </lineage>
</organism>
<name>A0A1R2CFD0_9CILI</name>
<comment type="caution">
    <text evidence="1">The sequence shown here is derived from an EMBL/GenBank/DDBJ whole genome shotgun (WGS) entry which is preliminary data.</text>
</comment>
<dbReference type="Proteomes" id="UP000187209">
    <property type="component" value="Unassembled WGS sequence"/>
</dbReference>
<evidence type="ECO:0000313" key="1">
    <source>
        <dbReference type="EMBL" id="OMJ87650.1"/>
    </source>
</evidence>
<dbReference type="EMBL" id="MPUH01000171">
    <property type="protein sequence ID" value="OMJ87650.1"/>
    <property type="molecule type" value="Genomic_DNA"/>
</dbReference>
<keyword evidence="2" id="KW-1185">Reference proteome</keyword>
<dbReference type="AlphaFoldDB" id="A0A1R2CFD0"/>
<gene>
    <name evidence="1" type="ORF">SteCoe_10576</name>
</gene>
<sequence>MKNHYAKCPGRYCNVYLEEGVNAHSKIKGVLNKSLFLDTFEASENSADDPLALLQRSYLTLDALMQRMPKLRPSNFYNTRKVCKNCQLAYSIIDNQRLKNLKFPYIKNQNIVTEQSFSNMQTKLGYSTEKFLANIDKYKKRLQDKKVKEYNTMKKILIPVGHTRVSQDARQLLSKMIPNGYDSEEDDIMPVIKETKTTNFFQSSNVCELAKSIIDKSLMERRNSRRLIPSKTLPHVINKKMPFRKG</sequence>
<accession>A0A1R2CFD0</accession>
<proteinExistence type="predicted"/>
<reference evidence="1 2" key="1">
    <citation type="submission" date="2016-11" db="EMBL/GenBank/DDBJ databases">
        <title>The macronuclear genome of Stentor coeruleus: a giant cell with tiny introns.</title>
        <authorList>
            <person name="Slabodnick M."/>
            <person name="Ruby J.G."/>
            <person name="Reiff S.B."/>
            <person name="Swart E.C."/>
            <person name="Gosai S."/>
            <person name="Prabakaran S."/>
            <person name="Witkowska E."/>
            <person name="Larue G.E."/>
            <person name="Fisher S."/>
            <person name="Freeman R.M."/>
            <person name="Gunawardena J."/>
            <person name="Chu W."/>
            <person name="Stover N.A."/>
            <person name="Gregory B.D."/>
            <person name="Nowacki M."/>
            <person name="Derisi J."/>
            <person name="Roy S.W."/>
            <person name="Marshall W.F."/>
            <person name="Sood P."/>
        </authorList>
    </citation>
    <scope>NUCLEOTIDE SEQUENCE [LARGE SCALE GENOMIC DNA]</scope>
    <source>
        <strain evidence="1">WM001</strain>
    </source>
</reference>
<evidence type="ECO:0000313" key="2">
    <source>
        <dbReference type="Proteomes" id="UP000187209"/>
    </source>
</evidence>
<protein>
    <submittedName>
        <fullName evidence="1">Uncharacterized protein</fullName>
    </submittedName>
</protein>